<dbReference type="Proteomes" id="UP000231134">
    <property type="component" value="Unassembled WGS sequence"/>
</dbReference>
<evidence type="ECO:0000313" key="1">
    <source>
        <dbReference type="EMBL" id="PJJ41164.1"/>
    </source>
</evidence>
<dbReference type="AlphaFoldDB" id="A0A2M9A615"/>
<reference evidence="1 2" key="1">
    <citation type="submission" date="2017-11" db="EMBL/GenBank/DDBJ databases">
        <title>Animal gut microbial communities from fecal samples from Wisconsin, USA.</title>
        <authorList>
            <person name="Neumann A."/>
        </authorList>
    </citation>
    <scope>NUCLEOTIDE SEQUENCE [LARGE SCALE GENOMIC DNA]</scope>
    <source>
        <strain evidence="1 2">UWS3</strain>
    </source>
</reference>
<organism evidence="1 2">
    <name type="scientific">Hallerella succinigenes</name>
    <dbReference type="NCBI Taxonomy" id="1896222"/>
    <lineage>
        <taxon>Bacteria</taxon>
        <taxon>Pseudomonadati</taxon>
        <taxon>Fibrobacterota</taxon>
        <taxon>Fibrobacteria</taxon>
        <taxon>Fibrobacterales</taxon>
        <taxon>Fibrobacteraceae</taxon>
        <taxon>Hallerella</taxon>
    </lineage>
</organism>
<comment type="caution">
    <text evidence="1">The sequence shown here is derived from an EMBL/GenBank/DDBJ whole genome shotgun (WGS) entry which is preliminary data.</text>
</comment>
<gene>
    <name evidence="1" type="ORF">BGX16_1122</name>
</gene>
<name>A0A2M9A615_9BACT</name>
<accession>A0A2M9A615</accession>
<dbReference type="EMBL" id="PGEX01000001">
    <property type="protein sequence ID" value="PJJ41164.1"/>
    <property type="molecule type" value="Genomic_DNA"/>
</dbReference>
<proteinExistence type="predicted"/>
<evidence type="ECO:0000313" key="2">
    <source>
        <dbReference type="Proteomes" id="UP000231134"/>
    </source>
</evidence>
<sequence length="57" mass="6098">MAGGWIATARVALNDCAANSTWTMNVTGKTDGITYAKVYSDQTNCKPLTPNFENIGN</sequence>
<protein>
    <submittedName>
        <fullName evidence="1">Uncharacterized protein</fullName>
    </submittedName>
</protein>
<keyword evidence="2" id="KW-1185">Reference proteome</keyword>